<accession>A0AAD2HVF3</accession>
<dbReference type="Proteomes" id="UP001295794">
    <property type="component" value="Unassembled WGS sequence"/>
</dbReference>
<comment type="caution">
    <text evidence="2">The sequence shown here is derived from an EMBL/GenBank/DDBJ whole genome shotgun (WGS) entry which is preliminary data.</text>
</comment>
<evidence type="ECO:0000313" key="3">
    <source>
        <dbReference type="Proteomes" id="UP001295794"/>
    </source>
</evidence>
<keyword evidence="3" id="KW-1185">Reference proteome</keyword>
<feature type="chain" id="PRO_5042066004" evidence="1">
    <location>
        <begin position="22"/>
        <end position="201"/>
    </location>
</feature>
<name>A0AAD2HVF3_9AGAR</name>
<proteinExistence type="predicted"/>
<sequence>MFTFKSSHLALALAAVSAVNALSFKAPKTAPCADHVAAPAFKHQGSVLTHYGPEPDIKVLQFINVGIEGSLFQSDSESEDTVKITFASLAQNDTGRWESIRVYPDAGIFQISNLETGTYLGVKYEVDELKLVANRGVDPASFEYERGSSPEAFAIRLVNTNLVWQAVYDDETKKHSGHVELRDRIEKWEHGREFQDWIFAH</sequence>
<dbReference type="AlphaFoldDB" id="A0AAD2HVF3"/>
<dbReference type="EMBL" id="CAVNYO010000455">
    <property type="protein sequence ID" value="CAK5282562.1"/>
    <property type="molecule type" value="Genomic_DNA"/>
</dbReference>
<feature type="signal peptide" evidence="1">
    <location>
        <begin position="1"/>
        <end position="21"/>
    </location>
</feature>
<keyword evidence="1" id="KW-0732">Signal</keyword>
<gene>
    <name evidence="2" type="ORF">MYCIT1_LOCUS34397</name>
</gene>
<evidence type="ECO:0000313" key="2">
    <source>
        <dbReference type="EMBL" id="CAK5282562.1"/>
    </source>
</evidence>
<protein>
    <submittedName>
        <fullName evidence="2">Uncharacterized protein</fullName>
    </submittedName>
</protein>
<reference evidence="2" key="1">
    <citation type="submission" date="2023-11" db="EMBL/GenBank/DDBJ databases">
        <authorList>
            <person name="De Vega J J."/>
            <person name="De Vega J J."/>
        </authorList>
    </citation>
    <scope>NUCLEOTIDE SEQUENCE</scope>
</reference>
<evidence type="ECO:0000256" key="1">
    <source>
        <dbReference type="SAM" id="SignalP"/>
    </source>
</evidence>
<organism evidence="2 3">
    <name type="scientific">Mycena citricolor</name>
    <dbReference type="NCBI Taxonomy" id="2018698"/>
    <lineage>
        <taxon>Eukaryota</taxon>
        <taxon>Fungi</taxon>
        <taxon>Dikarya</taxon>
        <taxon>Basidiomycota</taxon>
        <taxon>Agaricomycotina</taxon>
        <taxon>Agaricomycetes</taxon>
        <taxon>Agaricomycetidae</taxon>
        <taxon>Agaricales</taxon>
        <taxon>Marasmiineae</taxon>
        <taxon>Mycenaceae</taxon>
        <taxon>Mycena</taxon>
    </lineage>
</organism>